<dbReference type="PANTHER" id="PTHR46656:SF3">
    <property type="entry name" value="PUTATIVE-RELATED"/>
    <property type="match status" value="1"/>
</dbReference>
<reference evidence="1" key="1">
    <citation type="submission" date="2018-05" db="EMBL/GenBank/DDBJ databases">
        <authorList>
            <person name="Lanie J.A."/>
            <person name="Ng W.-L."/>
            <person name="Kazmierczak K.M."/>
            <person name="Andrzejewski T.M."/>
            <person name="Davidsen T.M."/>
            <person name="Wayne K.J."/>
            <person name="Tettelin H."/>
            <person name="Glass J.I."/>
            <person name="Rusch D."/>
            <person name="Podicherti R."/>
            <person name="Tsui H.-C.T."/>
            <person name="Winkler M.E."/>
        </authorList>
    </citation>
    <scope>NUCLEOTIDE SEQUENCE</scope>
</reference>
<dbReference type="SUPFAM" id="SSF53756">
    <property type="entry name" value="UDP-Glycosyltransferase/glycogen phosphorylase"/>
    <property type="match status" value="1"/>
</dbReference>
<evidence type="ECO:0000313" key="1">
    <source>
        <dbReference type="EMBL" id="SVD27120.1"/>
    </source>
</evidence>
<gene>
    <name evidence="1" type="ORF">METZ01_LOCUS379974</name>
</gene>
<dbReference type="EMBL" id="UINC01140147">
    <property type="protein sequence ID" value="SVD27120.1"/>
    <property type="molecule type" value="Genomic_DNA"/>
</dbReference>
<dbReference type="Gene3D" id="3.40.50.2000">
    <property type="entry name" value="Glycogen Phosphorylase B"/>
    <property type="match status" value="1"/>
</dbReference>
<dbReference type="AlphaFoldDB" id="A0A382TYI8"/>
<dbReference type="Pfam" id="PF13692">
    <property type="entry name" value="Glyco_trans_1_4"/>
    <property type="match status" value="1"/>
</dbReference>
<protein>
    <recommendedName>
        <fullName evidence="2">Glycosyl transferase family 1 domain-containing protein</fullName>
    </recommendedName>
</protein>
<sequence length="278" mass="31591">MMQSLLHNHSLLWIAPVLDASGFADEARNFVLGIDDAGIPIHLKRIPWDVPDTELDPETLKRLQELMHRGLSPDFICVNQFFPTQVPLAEAAAVNVCRTIFETDRIPAEWVGACNEYDFLWVPSEFHVDAFARSGVDASKLRVLPEAIDAELYRQSAHPLWPGDDFGFTFLSTFVWQPRKAWDILLEAYSREFASDENVSLILKVFPDRRQSPADIEAEAWGFIQNRLGLSREEAPALRFLHDSIPVNDMPRLYHSADCFVLPTRGEGWGRPLMEAMA</sequence>
<accession>A0A382TYI8</accession>
<dbReference type="PANTHER" id="PTHR46656">
    <property type="entry name" value="PUTATIVE-RELATED"/>
    <property type="match status" value="1"/>
</dbReference>
<evidence type="ECO:0008006" key="2">
    <source>
        <dbReference type="Google" id="ProtNLM"/>
    </source>
</evidence>
<proteinExistence type="predicted"/>
<organism evidence="1">
    <name type="scientific">marine metagenome</name>
    <dbReference type="NCBI Taxonomy" id="408172"/>
    <lineage>
        <taxon>unclassified sequences</taxon>
        <taxon>metagenomes</taxon>
        <taxon>ecological metagenomes</taxon>
    </lineage>
</organism>
<name>A0A382TYI8_9ZZZZ</name>
<feature type="non-terminal residue" evidence="1">
    <location>
        <position position="278"/>
    </location>
</feature>